<organism evidence="1 2">
    <name type="scientific">Blyttiomyces helicus</name>
    <dbReference type="NCBI Taxonomy" id="388810"/>
    <lineage>
        <taxon>Eukaryota</taxon>
        <taxon>Fungi</taxon>
        <taxon>Fungi incertae sedis</taxon>
        <taxon>Chytridiomycota</taxon>
        <taxon>Chytridiomycota incertae sedis</taxon>
        <taxon>Chytridiomycetes</taxon>
        <taxon>Chytridiomycetes incertae sedis</taxon>
        <taxon>Blyttiomyces</taxon>
    </lineage>
</organism>
<proteinExistence type="predicted"/>
<gene>
    <name evidence="1" type="ORF">BDK51DRAFT_49399</name>
</gene>
<name>A0A4P9VWN4_9FUNG</name>
<reference evidence="2" key="1">
    <citation type="journal article" date="2018" name="Nat. Microbiol.">
        <title>Leveraging single-cell genomics to expand the fungal tree of life.</title>
        <authorList>
            <person name="Ahrendt S.R."/>
            <person name="Quandt C.A."/>
            <person name="Ciobanu D."/>
            <person name="Clum A."/>
            <person name="Salamov A."/>
            <person name="Andreopoulos B."/>
            <person name="Cheng J.F."/>
            <person name="Woyke T."/>
            <person name="Pelin A."/>
            <person name="Henrissat B."/>
            <person name="Reynolds N.K."/>
            <person name="Benny G.L."/>
            <person name="Smith M.E."/>
            <person name="James T.Y."/>
            <person name="Grigoriev I.V."/>
        </authorList>
    </citation>
    <scope>NUCLEOTIDE SEQUENCE [LARGE SCALE GENOMIC DNA]</scope>
</reference>
<dbReference type="Proteomes" id="UP000269721">
    <property type="component" value="Unassembled WGS sequence"/>
</dbReference>
<protein>
    <submittedName>
        <fullName evidence="1">Uncharacterized protein</fullName>
    </submittedName>
</protein>
<feature type="non-terminal residue" evidence="1">
    <location>
        <position position="841"/>
    </location>
</feature>
<dbReference type="Gene3D" id="2.130.10.10">
    <property type="entry name" value="YVTN repeat-like/Quinoprotein amine dehydrogenase"/>
    <property type="match status" value="2"/>
</dbReference>
<dbReference type="EMBL" id="ML000462">
    <property type="protein sequence ID" value="RKO84129.1"/>
    <property type="molecule type" value="Genomic_DNA"/>
</dbReference>
<evidence type="ECO:0000313" key="1">
    <source>
        <dbReference type="EMBL" id="RKO84129.1"/>
    </source>
</evidence>
<accession>A0A4P9VWN4</accession>
<sequence>MAASPVNVDLTQALFTTDSVSLDPGVRVILMFQTNAVENGIYDIGPSNYLTRSSDFAIGSHAAGAFCFVEAGTFRGEKGYVCIAVYPNDVVGTNNLSFTQFNGNLISAGLGLEKDGNNVLNISLDPLDSGLSFNGGNLRIDPSVAGAGLSITNGILSVENITQVGTILGGTWQASVIQVPFGRTGNNVFSTGGVVFSNGNKLLNGANFVYDDSKISFGMNSLPDPNNQGDGIVLQNRDIFTGGATAGILFGDSNVNYNWRLRRNQASSYSDARGLPTQNWTNVAYSKNGNVFIVFADPGDPVYISTDSSYEWTPFLNDGAQHVWGEAVVSADGNVILICVSQDYLYLSTDAGSTFYPCVTDSAKVWEWCSMSDDGMYMMASSHNDGVFTSNDMGTTFTIVSNIPTDVMDVGFVHVVKNGLVQFAGYFGGALYISENNGSSFAVAGNIRNGNWHGMAESSIANVLVLYENTGSIFMSTDFGGTWTERMTDSARSWVSVSISDEGTIIAAADNSGYVWLSIDSGISFNSIFSQSVSPWLWVCVTGDGTGVFAGGMNIPVVLTNDNGLSYSSITTLNENIQNAAYSNSGGFLLFPEKGGSVHRYTFVPSTNLIVSCGMSTTKSDLTDYIVMTDKYQLGIGYNSSSSSDIASTLDVNGTLYVSDLVTFNQPLLVSSGGTGVATLPYGIVISNGEDAFSSTTPLPNGGIPIGSSDGSGKVVIESGNVLRAHLGLQIGSQVQGWSANLDNLSTLIPTNGYFIVGNGTSFSVESAQSVSSAFGFGSLAYLNFVNNSNFSGTQLSVSNGGTGSTNFTTGTIPFFNGTILTNTIMSYDSTNLGLAINGSS</sequence>
<dbReference type="InterPro" id="IPR015943">
    <property type="entry name" value="WD40/YVTN_repeat-like_dom_sf"/>
</dbReference>
<dbReference type="CDD" id="cd15482">
    <property type="entry name" value="Sialidase_non-viral"/>
    <property type="match status" value="1"/>
</dbReference>
<keyword evidence="2" id="KW-1185">Reference proteome</keyword>
<dbReference type="SUPFAM" id="SSF110296">
    <property type="entry name" value="Oligoxyloglucan reducing end-specific cellobiohydrolase"/>
    <property type="match status" value="1"/>
</dbReference>
<evidence type="ECO:0000313" key="2">
    <source>
        <dbReference type="Proteomes" id="UP000269721"/>
    </source>
</evidence>
<dbReference type="AlphaFoldDB" id="A0A4P9VWN4"/>
<dbReference type="OrthoDB" id="430547at2759"/>